<keyword evidence="2" id="KW-1185">Reference proteome</keyword>
<dbReference type="RefSeq" id="XP_041184751.1">
    <property type="nucleotide sequence ID" value="XM_041332190.1"/>
</dbReference>
<accession>A0A9P7DFG7</accession>
<dbReference type="Proteomes" id="UP000807769">
    <property type="component" value="Unassembled WGS sequence"/>
</dbReference>
<feature type="non-terminal residue" evidence="1">
    <location>
        <position position="1"/>
    </location>
</feature>
<organism evidence="1 2">
    <name type="scientific">Suillus subaureus</name>
    <dbReference type="NCBI Taxonomy" id="48587"/>
    <lineage>
        <taxon>Eukaryota</taxon>
        <taxon>Fungi</taxon>
        <taxon>Dikarya</taxon>
        <taxon>Basidiomycota</taxon>
        <taxon>Agaricomycotina</taxon>
        <taxon>Agaricomycetes</taxon>
        <taxon>Agaricomycetidae</taxon>
        <taxon>Boletales</taxon>
        <taxon>Suillineae</taxon>
        <taxon>Suillaceae</taxon>
        <taxon>Suillus</taxon>
    </lineage>
</organism>
<dbReference type="GeneID" id="64626207"/>
<evidence type="ECO:0000313" key="2">
    <source>
        <dbReference type="Proteomes" id="UP000807769"/>
    </source>
</evidence>
<comment type="caution">
    <text evidence="1">The sequence shown here is derived from an EMBL/GenBank/DDBJ whole genome shotgun (WGS) entry which is preliminary data.</text>
</comment>
<evidence type="ECO:0000313" key="1">
    <source>
        <dbReference type="EMBL" id="KAG1790731.1"/>
    </source>
</evidence>
<sequence>LAYIEWFTPFSSMPDSRHGMYKISRFIRSGERVASIIPVSNIARSVHLIPKFGPVAPRHWTSNTVLEECDTFFVNCYIDRHSFVALR</sequence>
<reference evidence="1" key="1">
    <citation type="journal article" date="2020" name="New Phytol.">
        <title>Comparative genomics reveals dynamic genome evolution in host specialist ectomycorrhizal fungi.</title>
        <authorList>
            <person name="Lofgren L.A."/>
            <person name="Nguyen N.H."/>
            <person name="Vilgalys R."/>
            <person name="Ruytinx J."/>
            <person name="Liao H.L."/>
            <person name="Branco S."/>
            <person name="Kuo A."/>
            <person name="LaButti K."/>
            <person name="Lipzen A."/>
            <person name="Andreopoulos W."/>
            <person name="Pangilinan J."/>
            <person name="Riley R."/>
            <person name="Hundley H."/>
            <person name="Na H."/>
            <person name="Barry K."/>
            <person name="Grigoriev I.V."/>
            <person name="Stajich J.E."/>
            <person name="Kennedy P.G."/>
        </authorList>
    </citation>
    <scope>NUCLEOTIDE SEQUENCE</scope>
    <source>
        <strain evidence="1">MN1</strain>
    </source>
</reference>
<proteinExistence type="predicted"/>
<dbReference type="AlphaFoldDB" id="A0A9P7DFG7"/>
<dbReference type="OrthoDB" id="2576233at2759"/>
<protein>
    <submittedName>
        <fullName evidence="1">Uncharacterized protein</fullName>
    </submittedName>
</protein>
<gene>
    <name evidence="1" type="ORF">BJ212DRAFT_1294157</name>
</gene>
<dbReference type="EMBL" id="JABBWG010000662">
    <property type="protein sequence ID" value="KAG1790731.1"/>
    <property type="molecule type" value="Genomic_DNA"/>
</dbReference>
<name>A0A9P7DFG7_9AGAM</name>